<dbReference type="GO" id="GO:0005524">
    <property type="term" value="F:ATP binding"/>
    <property type="evidence" value="ECO:0007669"/>
    <property type="project" value="UniProtKB-KW"/>
</dbReference>
<keyword evidence="5" id="KW-1133">Transmembrane helix</keyword>
<evidence type="ECO:0000256" key="2">
    <source>
        <dbReference type="ARBA" id="ARBA00022741"/>
    </source>
</evidence>
<evidence type="ECO:0000313" key="6">
    <source>
        <dbReference type="EMBL" id="MCP2170118.1"/>
    </source>
</evidence>
<keyword evidence="7" id="KW-1185">Reference proteome</keyword>
<keyword evidence="2" id="KW-0547">Nucleotide-binding</keyword>
<keyword evidence="1" id="KW-0808">Transferase</keyword>
<evidence type="ECO:0000313" key="7">
    <source>
        <dbReference type="Proteomes" id="UP001206128"/>
    </source>
</evidence>
<evidence type="ECO:0000256" key="3">
    <source>
        <dbReference type="ARBA" id="ARBA00022777"/>
    </source>
</evidence>
<proteinExistence type="predicted"/>
<accession>A0AAE3GM76</accession>
<dbReference type="Gene3D" id="3.40.50.10240">
    <property type="entry name" value="Thiamin pyrophosphokinase, catalytic domain"/>
    <property type="match status" value="1"/>
</dbReference>
<dbReference type="GO" id="GO:0004788">
    <property type="term" value="F:thiamine diphosphokinase activity"/>
    <property type="evidence" value="ECO:0007669"/>
    <property type="project" value="InterPro"/>
</dbReference>
<keyword evidence="4" id="KW-0067">ATP-binding</keyword>
<gene>
    <name evidence="6" type="ORF">LX83_007006</name>
</gene>
<name>A0AAE3GM76_9PSEU</name>
<organism evidence="6 7">
    <name type="scientific">Goodfellowiella coeruleoviolacea</name>
    <dbReference type="NCBI Taxonomy" id="334858"/>
    <lineage>
        <taxon>Bacteria</taxon>
        <taxon>Bacillati</taxon>
        <taxon>Actinomycetota</taxon>
        <taxon>Actinomycetes</taxon>
        <taxon>Pseudonocardiales</taxon>
        <taxon>Pseudonocardiaceae</taxon>
        <taxon>Goodfellowiella</taxon>
    </lineage>
</organism>
<dbReference type="InterPro" id="IPR036759">
    <property type="entry name" value="TPK_catalytic_sf"/>
</dbReference>
<feature type="transmembrane region" description="Helical" evidence="5">
    <location>
        <begin position="331"/>
        <end position="354"/>
    </location>
</feature>
<dbReference type="NCBIfam" id="NF040608">
    <property type="entry name" value="division_SteA"/>
    <property type="match status" value="1"/>
</dbReference>
<dbReference type="EMBL" id="JAMTCK010000024">
    <property type="protein sequence ID" value="MCP2170118.1"/>
    <property type="molecule type" value="Genomic_DNA"/>
</dbReference>
<dbReference type="GO" id="GO:0009229">
    <property type="term" value="P:thiamine diphosphate biosynthetic process"/>
    <property type="evidence" value="ECO:0007669"/>
    <property type="project" value="InterPro"/>
</dbReference>
<dbReference type="InterPro" id="IPR047795">
    <property type="entry name" value="Put_SteA-like"/>
</dbReference>
<dbReference type="AlphaFoldDB" id="A0AAE3GM76"/>
<keyword evidence="3" id="KW-0418">Kinase</keyword>
<evidence type="ECO:0000256" key="5">
    <source>
        <dbReference type="SAM" id="Phobius"/>
    </source>
</evidence>
<dbReference type="SUPFAM" id="SSF63999">
    <property type="entry name" value="Thiamin pyrophosphokinase, catalytic domain"/>
    <property type="match status" value="1"/>
</dbReference>
<protein>
    <submittedName>
        <fullName evidence="6">Membrane-anchored protein</fullName>
    </submittedName>
</protein>
<sequence>MARVGRRVDELLRRLRPGDIAVLDRIDLDLRTAEALVAAGVVAVVNAAPSISGRFPSLGPETLIGAGIPLVDGVGTACLRTIRDGSQLRVHQNVLYQGETEVAVGFEQNAETIADQLVAAKAGMSAQLEAFSADTIEFLRTERTLLLDGFGVPELYVSMRDRHVLVVTPGWGRVRELRRLRRYVREFRPVLIGVDTGANALLEARLRPDVVVGDPGSVHADTLRAAREVVVPAGLDGHAPGLSRIQELGIGAVTFPASANPEDLALLLADAHGASLVVTVGFQAGLREFLDRERAESNPSTFLTRLKVGNRLVDSQAVLALHRGRMSVGMVALLLVGALAVIGVAVACSGVGAVYAEHAVTVWTTVVTWFAELSRGLIS</sequence>
<evidence type="ECO:0000256" key="4">
    <source>
        <dbReference type="ARBA" id="ARBA00022840"/>
    </source>
</evidence>
<dbReference type="Proteomes" id="UP001206128">
    <property type="component" value="Unassembled WGS sequence"/>
</dbReference>
<comment type="caution">
    <text evidence="6">The sequence shown here is derived from an EMBL/GenBank/DDBJ whole genome shotgun (WGS) entry which is preliminary data.</text>
</comment>
<reference evidence="6" key="1">
    <citation type="submission" date="2022-06" db="EMBL/GenBank/DDBJ databases">
        <title>Genomic Encyclopedia of Archaeal and Bacterial Type Strains, Phase II (KMG-II): from individual species to whole genera.</title>
        <authorList>
            <person name="Goeker M."/>
        </authorList>
    </citation>
    <scope>NUCLEOTIDE SEQUENCE</scope>
    <source>
        <strain evidence="6">DSM 43935</strain>
    </source>
</reference>
<dbReference type="GO" id="GO:0016301">
    <property type="term" value="F:kinase activity"/>
    <property type="evidence" value="ECO:0007669"/>
    <property type="project" value="UniProtKB-KW"/>
</dbReference>
<keyword evidence="5" id="KW-0812">Transmembrane</keyword>
<evidence type="ECO:0000256" key="1">
    <source>
        <dbReference type="ARBA" id="ARBA00022679"/>
    </source>
</evidence>
<keyword evidence="5" id="KW-0472">Membrane</keyword>